<keyword evidence="2" id="KW-1185">Reference proteome</keyword>
<dbReference type="Proteomes" id="UP000656244">
    <property type="component" value="Unassembled WGS sequence"/>
</dbReference>
<protein>
    <submittedName>
        <fullName evidence="1">Uncharacterized protein</fullName>
    </submittedName>
</protein>
<gene>
    <name evidence="1" type="ORF">H7U19_02320</name>
</gene>
<accession>A0A923KJD2</accession>
<comment type="caution">
    <text evidence="1">The sequence shown here is derived from an EMBL/GenBank/DDBJ whole genome shotgun (WGS) entry which is preliminary data.</text>
</comment>
<name>A0A923KJD2_9FLAO</name>
<dbReference type="RefSeq" id="WP_186558221.1">
    <property type="nucleotide sequence ID" value="NZ_JACNMF010000001.1"/>
</dbReference>
<reference evidence="1" key="1">
    <citation type="submission" date="2020-08" db="EMBL/GenBank/DDBJ databases">
        <title>Hyunsoonleella sp. strain SJ7 genome sequencing and assembly.</title>
        <authorList>
            <person name="Kim I."/>
        </authorList>
    </citation>
    <scope>NUCLEOTIDE SEQUENCE</scope>
    <source>
        <strain evidence="1">SJ7</strain>
    </source>
</reference>
<dbReference type="Pfam" id="PF19630">
    <property type="entry name" value="DUF6134"/>
    <property type="match status" value="1"/>
</dbReference>
<dbReference type="EMBL" id="JACNMF010000001">
    <property type="protein sequence ID" value="MBC3757222.1"/>
    <property type="molecule type" value="Genomic_DNA"/>
</dbReference>
<evidence type="ECO:0000313" key="2">
    <source>
        <dbReference type="Proteomes" id="UP000656244"/>
    </source>
</evidence>
<sequence length="221" mass="25229">MKKLRSSSSGSKKWNLIKKLSLKLRILGVLLFLTASSYGNETKPIQQISYNVVRNQTVIGTLKVTCGMENSATIYYLESNIDVRFILRFVIKGKETSVYKNGVMVYSSVFRKVNNTVKANHNVVYENQNYHEKSANTTKVLDFETIQDNLVKLYLNEPKGIKNVYCDNIRRIVRLETLGNGKYKVDFSDGKYNIFHYKDGKCVKIEANSTLFSVTLIPVLS</sequence>
<organism evidence="1 2">
    <name type="scientific">Hyunsoonleella aquatilis</name>
    <dbReference type="NCBI Taxonomy" id="2762758"/>
    <lineage>
        <taxon>Bacteria</taxon>
        <taxon>Pseudomonadati</taxon>
        <taxon>Bacteroidota</taxon>
        <taxon>Flavobacteriia</taxon>
        <taxon>Flavobacteriales</taxon>
        <taxon>Flavobacteriaceae</taxon>
    </lineage>
</organism>
<proteinExistence type="predicted"/>
<dbReference type="InterPro" id="IPR045767">
    <property type="entry name" value="DUF6134"/>
</dbReference>
<dbReference type="AlphaFoldDB" id="A0A923KJD2"/>
<evidence type="ECO:0000313" key="1">
    <source>
        <dbReference type="EMBL" id="MBC3757222.1"/>
    </source>
</evidence>